<name>A0AA36MLB8_9DINO</name>
<dbReference type="Proteomes" id="UP001178507">
    <property type="component" value="Unassembled WGS sequence"/>
</dbReference>
<dbReference type="PANTHER" id="PTHR31018">
    <property type="entry name" value="SPORULATION-SPECIFIC PROTEIN-RELATED"/>
    <property type="match status" value="1"/>
</dbReference>
<keyword evidence="5" id="KW-0325">Glycoprotein</keyword>
<feature type="chain" id="PRO_5041390603" description="Receptor L-domain domain-containing protein" evidence="6">
    <location>
        <begin position="16"/>
        <end position="236"/>
    </location>
</feature>
<comment type="caution">
    <text evidence="7">The sequence shown here is derived from an EMBL/GenBank/DDBJ whole genome shotgun (WGS) entry which is preliminary data.</text>
</comment>
<dbReference type="Gene3D" id="3.80.20.20">
    <property type="entry name" value="Receptor L-domain"/>
    <property type="match status" value="1"/>
</dbReference>
<feature type="signal peptide" evidence="6">
    <location>
        <begin position="1"/>
        <end position="15"/>
    </location>
</feature>
<accession>A0AA36MLB8</accession>
<dbReference type="InterPro" id="IPR036941">
    <property type="entry name" value="Rcpt_L-dom_sf"/>
</dbReference>
<evidence type="ECO:0000313" key="8">
    <source>
        <dbReference type="Proteomes" id="UP001178507"/>
    </source>
</evidence>
<dbReference type="InterPro" id="IPR051648">
    <property type="entry name" value="CWI-Assembly_Regulator"/>
</dbReference>
<comment type="subcellular location">
    <subcellularLocation>
        <location evidence="1">Secreted</location>
        <location evidence="1">Cell wall</location>
    </subcellularLocation>
</comment>
<evidence type="ECO:0000256" key="3">
    <source>
        <dbReference type="ARBA" id="ARBA00022525"/>
    </source>
</evidence>
<evidence type="ECO:0008006" key="9">
    <source>
        <dbReference type="Google" id="ProtNLM"/>
    </source>
</evidence>
<evidence type="ECO:0000256" key="6">
    <source>
        <dbReference type="SAM" id="SignalP"/>
    </source>
</evidence>
<dbReference type="SUPFAM" id="SSF52058">
    <property type="entry name" value="L domain-like"/>
    <property type="match status" value="1"/>
</dbReference>
<gene>
    <name evidence="7" type="ORF">EVOR1521_LOCUS1750</name>
</gene>
<evidence type="ECO:0000256" key="1">
    <source>
        <dbReference type="ARBA" id="ARBA00004191"/>
    </source>
</evidence>
<evidence type="ECO:0000256" key="4">
    <source>
        <dbReference type="ARBA" id="ARBA00022729"/>
    </source>
</evidence>
<keyword evidence="4 6" id="KW-0732">Signal</keyword>
<organism evidence="7 8">
    <name type="scientific">Effrenium voratum</name>
    <dbReference type="NCBI Taxonomy" id="2562239"/>
    <lineage>
        <taxon>Eukaryota</taxon>
        <taxon>Sar</taxon>
        <taxon>Alveolata</taxon>
        <taxon>Dinophyceae</taxon>
        <taxon>Suessiales</taxon>
        <taxon>Symbiodiniaceae</taxon>
        <taxon>Effrenium</taxon>
    </lineage>
</organism>
<reference evidence="7" key="1">
    <citation type="submission" date="2023-08" db="EMBL/GenBank/DDBJ databases">
        <authorList>
            <person name="Chen Y."/>
            <person name="Shah S."/>
            <person name="Dougan E. K."/>
            <person name="Thang M."/>
            <person name="Chan C."/>
        </authorList>
    </citation>
    <scope>NUCLEOTIDE SEQUENCE</scope>
</reference>
<evidence type="ECO:0000256" key="2">
    <source>
        <dbReference type="ARBA" id="ARBA00022512"/>
    </source>
</evidence>
<keyword evidence="8" id="KW-1185">Reference proteome</keyword>
<keyword evidence="2" id="KW-0134">Cell wall</keyword>
<dbReference type="EMBL" id="CAUJNA010000078">
    <property type="protein sequence ID" value="CAJ1371447.1"/>
    <property type="molecule type" value="Genomic_DNA"/>
</dbReference>
<proteinExistence type="predicted"/>
<evidence type="ECO:0000256" key="5">
    <source>
        <dbReference type="ARBA" id="ARBA00023180"/>
    </source>
</evidence>
<dbReference type="AlphaFoldDB" id="A0AA36MLB8"/>
<keyword evidence="3" id="KW-0964">Secreted</keyword>
<evidence type="ECO:0000313" key="7">
    <source>
        <dbReference type="EMBL" id="CAJ1371447.1"/>
    </source>
</evidence>
<sequence>MASAWLLLAFSLAAAQSFDQLTPGVLEPALELPQLPKTNSTLNLTCFGWRLLAPELILTSGGALHFGERITEEELLSIRHVSADLIVTDDWFLTNLDLLAGLESVGGNVEIRWNERLRDISGLSNIRVIGGTMNIMFNPSLSDMPGFTQLEVVGRSLKILHNTALVSITGFPALARIGRDFTLIGNEKLLSAPRMPSLRAVDGSIEVVYNRALHSLDDMVVALERVEGNFIIKDAS</sequence>
<protein>
    <recommendedName>
        <fullName evidence="9">Receptor L-domain domain-containing protein</fullName>
    </recommendedName>
</protein>
<dbReference type="PANTHER" id="PTHR31018:SF3">
    <property type="entry name" value="RECEPTOR PROTEIN-TYROSINE KINASE"/>
    <property type="match status" value="1"/>
</dbReference>